<proteinExistence type="predicted"/>
<sequence length="136" mass="14966">MAWDDDYGGLRRRQPGGTLHYGIGNSNPRSAGELRRCYEEAVRIWNTWRSEHNRDANVRAREASGVNNKLCEAELTNGTRVGTSRKAEGERNVEHKQGTCGRRSSNNTCPTERKKAECGGGGSQNCENGSQARANG</sequence>
<dbReference type="AlphaFoldDB" id="A0ABD1Y0Q6"/>
<accession>A0ABD1Y0Q6</accession>
<feature type="region of interest" description="Disordered" evidence="1">
    <location>
        <begin position="1"/>
        <end position="26"/>
    </location>
</feature>
<gene>
    <name evidence="2" type="ORF">R1flu_000411</name>
</gene>
<name>A0ABD1Y0Q6_9MARC</name>
<evidence type="ECO:0000256" key="1">
    <source>
        <dbReference type="SAM" id="MobiDB-lite"/>
    </source>
</evidence>
<feature type="compositionally biased region" description="Polar residues" evidence="1">
    <location>
        <begin position="124"/>
        <end position="136"/>
    </location>
</feature>
<dbReference type="Proteomes" id="UP001605036">
    <property type="component" value="Unassembled WGS sequence"/>
</dbReference>
<evidence type="ECO:0000313" key="3">
    <source>
        <dbReference type="Proteomes" id="UP001605036"/>
    </source>
</evidence>
<dbReference type="EMBL" id="JBHFFA010000006">
    <property type="protein sequence ID" value="KAL2620206.1"/>
    <property type="molecule type" value="Genomic_DNA"/>
</dbReference>
<comment type="caution">
    <text evidence="2">The sequence shown here is derived from an EMBL/GenBank/DDBJ whole genome shotgun (WGS) entry which is preliminary data.</text>
</comment>
<organism evidence="2 3">
    <name type="scientific">Riccia fluitans</name>
    <dbReference type="NCBI Taxonomy" id="41844"/>
    <lineage>
        <taxon>Eukaryota</taxon>
        <taxon>Viridiplantae</taxon>
        <taxon>Streptophyta</taxon>
        <taxon>Embryophyta</taxon>
        <taxon>Marchantiophyta</taxon>
        <taxon>Marchantiopsida</taxon>
        <taxon>Marchantiidae</taxon>
        <taxon>Marchantiales</taxon>
        <taxon>Ricciaceae</taxon>
        <taxon>Riccia</taxon>
    </lineage>
</organism>
<keyword evidence="3" id="KW-1185">Reference proteome</keyword>
<reference evidence="2 3" key="1">
    <citation type="submission" date="2024-09" db="EMBL/GenBank/DDBJ databases">
        <title>Chromosome-scale assembly of Riccia fluitans.</title>
        <authorList>
            <person name="Paukszto L."/>
            <person name="Sawicki J."/>
            <person name="Karawczyk K."/>
            <person name="Piernik-Szablinska J."/>
            <person name="Szczecinska M."/>
            <person name="Mazdziarz M."/>
        </authorList>
    </citation>
    <scope>NUCLEOTIDE SEQUENCE [LARGE SCALE GENOMIC DNA]</scope>
    <source>
        <strain evidence="2">Rf_01</strain>
        <tissue evidence="2">Aerial parts of the thallus</tissue>
    </source>
</reference>
<feature type="region of interest" description="Disordered" evidence="1">
    <location>
        <begin position="77"/>
        <end position="136"/>
    </location>
</feature>
<evidence type="ECO:0000313" key="2">
    <source>
        <dbReference type="EMBL" id="KAL2620206.1"/>
    </source>
</evidence>
<protein>
    <submittedName>
        <fullName evidence="2">Uncharacterized protein</fullName>
    </submittedName>
</protein>
<feature type="compositionally biased region" description="Basic and acidic residues" evidence="1">
    <location>
        <begin position="85"/>
        <end position="97"/>
    </location>
</feature>